<reference evidence="2" key="1">
    <citation type="submission" date="2014-11" db="EMBL/GenBank/DDBJ databases">
        <authorList>
            <person name="Amaro Gonzalez C."/>
        </authorList>
    </citation>
    <scope>NUCLEOTIDE SEQUENCE</scope>
</reference>
<organism evidence="2">
    <name type="scientific">Anguilla anguilla</name>
    <name type="common">European freshwater eel</name>
    <name type="synonym">Muraena anguilla</name>
    <dbReference type="NCBI Taxonomy" id="7936"/>
    <lineage>
        <taxon>Eukaryota</taxon>
        <taxon>Metazoa</taxon>
        <taxon>Chordata</taxon>
        <taxon>Craniata</taxon>
        <taxon>Vertebrata</taxon>
        <taxon>Euteleostomi</taxon>
        <taxon>Actinopterygii</taxon>
        <taxon>Neopterygii</taxon>
        <taxon>Teleostei</taxon>
        <taxon>Anguilliformes</taxon>
        <taxon>Anguillidae</taxon>
        <taxon>Anguilla</taxon>
    </lineage>
</organism>
<accession>A0A0E9RG56</accession>
<feature type="transmembrane region" description="Helical" evidence="1">
    <location>
        <begin position="44"/>
        <end position="63"/>
    </location>
</feature>
<keyword evidence="1" id="KW-0812">Transmembrane</keyword>
<dbReference type="EMBL" id="GBXM01081254">
    <property type="protein sequence ID" value="JAH27323.1"/>
    <property type="molecule type" value="Transcribed_RNA"/>
</dbReference>
<keyword evidence="1" id="KW-0472">Membrane</keyword>
<protein>
    <submittedName>
        <fullName evidence="2">Uncharacterized protein</fullName>
    </submittedName>
</protein>
<name>A0A0E9RG56_ANGAN</name>
<evidence type="ECO:0000256" key="1">
    <source>
        <dbReference type="SAM" id="Phobius"/>
    </source>
</evidence>
<sequence>MPYDPSKLPNKCLVCAFSEEENSFIFFLTSTCRHEKLCDFSCKFEVIGISLFFLFFTLFLFFFETV</sequence>
<proteinExistence type="predicted"/>
<reference evidence="2" key="2">
    <citation type="journal article" date="2015" name="Fish Shellfish Immunol.">
        <title>Early steps in the European eel (Anguilla anguilla)-Vibrio vulnificus interaction in the gills: Role of the RtxA13 toxin.</title>
        <authorList>
            <person name="Callol A."/>
            <person name="Pajuelo D."/>
            <person name="Ebbesson L."/>
            <person name="Teles M."/>
            <person name="MacKenzie S."/>
            <person name="Amaro C."/>
        </authorList>
    </citation>
    <scope>NUCLEOTIDE SEQUENCE</scope>
</reference>
<dbReference type="AlphaFoldDB" id="A0A0E9RG56"/>
<keyword evidence="1" id="KW-1133">Transmembrane helix</keyword>
<evidence type="ECO:0000313" key="2">
    <source>
        <dbReference type="EMBL" id="JAH27323.1"/>
    </source>
</evidence>